<feature type="compositionally biased region" description="Basic and acidic residues" evidence="1">
    <location>
        <begin position="64"/>
        <end position="81"/>
    </location>
</feature>
<dbReference type="AlphaFoldDB" id="A0ABC8R9L7"/>
<evidence type="ECO:0000313" key="3">
    <source>
        <dbReference type="Proteomes" id="UP001642360"/>
    </source>
</evidence>
<proteinExistence type="predicted"/>
<protein>
    <submittedName>
        <fullName evidence="2">Uncharacterized protein</fullName>
    </submittedName>
</protein>
<evidence type="ECO:0000313" key="2">
    <source>
        <dbReference type="EMBL" id="CAK9141691.1"/>
    </source>
</evidence>
<feature type="region of interest" description="Disordered" evidence="1">
    <location>
        <begin position="1"/>
        <end position="21"/>
    </location>
</feature>
<sequence length="100" mass="11181">MDDKSTKNIDEGDEVSENSSKMVEINAKVGDFFVRNGDDEQWLVNGRGADEKIKNSTNAIQSRVNDDDGDTRIPFRGELDGHTKSSKFMSDKLAEIEDLI</sequence>
<dbReference type="EMBL" id="CAUOFW020001165">
    <property type="protein sequence ID" value="CAK9141691.1"/>
    <property type="molecule type" value="Genomic_DNA"/>
</dbReference>
<name>A0ABC8R9L7_9AQUA</name>
<feature type="region of interest" description="Disordered" evidence="1">
    <location>
        <begin position="61"/>
        <end position="81"/>
    </location>
</feature>
<gene>
    <name evidence="2" type="ORF">ILEXP_LOCUS9284</name>
</gene>
<dbReference type="Proteomes" id="UP001642360">
    <property type="component" value="Unassembled WGS sequence"/>
</dbReference>
<organism evidence="2 3">
    <name type="scientific">Ilex paraguariensis</name>
    <name type="common">yerba mate</name>
    <dbReference type="NCBI Taxonomy" id="185542"/>
    <lineage>
        <taxon>Eukaryota</taxon>
        <taxon>Viridiplantae</taxon>
        <taxon>Streptophyta</taxon>
        <taxon>Embryophyta</taxon>
        <taxon>Tracheophyta</taxon>
        <taxon>Spermatophyta</taxon>
        <taxon>Magnoliopsida</taxon>
        <taxon>eudicotyledons</taxon>
        <taxon>Gunneridae</taxon>
        <taxon>Pentapetalae</taxon>
        <taxon>asterids</taxon>
        <taxon>campanulids</taxon>
        <taxon>Aquifoliales</taxon>
        <taxon>Aquifoliaceae</taxon>
        <taxon>Ilex</taxon>
    </lineage>
</organism>
<feature type="compositionally biased region" description="Basic and acidic residues" evidence="1">
    <location>
        <begin position="1"/>
        <end position="10"/>
    </location>
</feature>
<evidence type="ECO:0000256" key="1">
    <source>
        <dbReference type="SAM" id="MobiDB-lite"/>
    </source>
</evidence>
<accession>A0ABC8R9L7</accession>
<reference evidence="2 3" key="1">
    <citation type="submission" date="2024-02" db="EMBL/GenBank/DDBJ databases">
        <authorList>
            <person name="Vignale AGUSTIN F."/>
            <person name="Sosa J E."/>
            <person name="Modenutti C."/>
        </authorList>
    </citation>
    <scope>NUCLEOTIDE SEQUENCE [LARGE SCALE GENOMIC DNA]</scope>
</reference>
<keyword evidence="3" id="KW-1185">Reference proteome</keyword>
<comment type="caution">
    <text evidence="2">The sequence shown here is derived from an EMBL/GenBank/DDBJ whole genome shotgun (WGS) entry which is preliminary data.</text>
</comment>